<reference evidence="2" key="1">
    <citation type="submission" date="2020-08" db="EMBL/GenBank/DDBJ databases">
        <title>Multicomponent nature underlies the extraordinary mechanical properties of spider dragline silk.</title>
        <authorList>
            <person name="Kono N."/>
            <person name="Nakamura H."/>
            <person name="Mori M."/>
            <person name="Yoshida Y."/>
            <person name="Ohtoshi R."/>
            <person name="Malay A.D."/>
            <person name="Moran D.A.P."/>
            <person name="Tomita M."/>
            <person name="Numata K."/>
            <person name="Arakawa K."/>
        </authorList>
    </citation>
    <scope>NUCLEOTIDE SEQUENCE</scope>
</reference>
<dbReference type="Proteomes" id="UP000887013">
    <property type="component" value="Unassembled WGS sequence"/>
</dbReference>
<dbReference type="AlphaFoldDB" id="A0A8X6UJK2"/>
<gene>
    <name evidence="2" type="primary">AVEN_134676_1</name>
    <name evidence="2" type="ORF">NPIL_224681</name>
</gene>
<keyword evidence="1" id="KW-0812">Transmembrane</keyword>
<dbReference type="OrthoDB" id="6510671at2759"/>
<dbReference type="EMBL" id="BMAW01131758">
    <property type="protein sequence ID" value="GFU40673.1"/>
    <property type="molecule type" value="Genomic_DNA"/>
</dbReference>
<evidence type="ECO:0000256" key="1">
    <source>
        <dbReference type="SAM" id="Phobius"/>
    </source>
</evidence>
<evidence type="ECO:0000313" key="3">
    <source>
        <dbReference type="Proteomes" id="UP000887013"/>
    </source>
</evidence>
<sequence length="89" mass="9978">MICTYLFVDFDAYSCSPFYFAVLGVNITESVRKDACINTNIDKQCRTLDQIKFKVYHEDVRCSGSSAIVATPVLLLLGIVVLNLLSKKH</sequence>
<keyword evidence="1" id="KW-1133">Transmembrane helix</keyword>
<keyword evidence="3" id="KW-1185">Reference proteome</keyword>
<comment type="caution">
    <text evidence="2">The sequence shown here is derived from an EMBL/GenBank/DDBJ whole genome shotgun (WGS) entry which is preliminary data.</text>
</comment>
<organism evidence="2 3">
    <name type="scientific">Nephila pilipes</name>
    <name type="common">Giant wood spider</name>
    <name type="synonym">Nephila maculata</name>
    <dbReference type="NCBI Taxonomy" id="299642"/>
    <lineage>
        <taxon>Eukaryota</taxon>
        <taxon>Metazoa</taxon>
        <taxon>Ecdysozoa</taxon>
        <taxon>Arthropoda</taxon>
        <taxon>Chelicerata</taxon>
        <taxon>Arachnida</taxon>
        <taxon>Araneae</taxon>
        <taxon>Araneomorphae</taxon>
        <taxon>Entelegynae</taxon>
        <taxon>Araneoidea</taxon>
        <taxon>Nephilidae</taxon>
        <taxon>Nephila</taxon>
    </lineage>
</organism>
<protein>
    <submittedName>
        <fullName evidence="2">Uncharacterized protein</fullName>
    </submittedName>
</protein>
<proteinExistence type="predicted"/>
<evidence type="ECO:0000313" key="2">
    <source>
        <dbReference type="EMBL" id="GFU40673.1"/>
    </source>
</evidence>
<name>A0A8X6UJK2_NEPPI</name>
<feature type="transmembrane region" description="Helical" evidence="1">
    <location>
        <begin position="66"/>
        <end position="85"/>
    </location>
</feature>
<keyword evidence="1" id="KW-0472">Membrane</keyword>
<accession>A0A8X6UJK2</accession>